<organism evidence="2 3">
    <name type="scientific">Paxillus rubicundulus Ve08.2h10</name>
    <dbReference type="NCBI Taxonomy" id="930991"/>
    <lineage>
        <taxon>Eukaryota</taxon>
        <taxon>Fungi</taxon>
        <taxon>Dikarya</taxon>
        <taxon>Basidiomycota</taxon>
        <taxon>Agaricomycotina</taxon>
        <taxon>Agaricomycetes</taxon>
        <taxon>Agaricomycetidae</taxon>
        <taxon>Boletales</taxon>
        <taxon>Paxilineae</taxon>
        <taxon>Paxillaceae</taxon>
        <taxon>Paxillus</taxon>
    </lineage>
</organism>
<dbReference type="AlphaFoldDB" id="A0A0D0DKR8"/>
<evidence type="ECO:0000313" key="2">
    <source>
        <dbReference type="EMBL" id="KIK78820.1"/>
    </source>
</evidence>
<accession>A0A0D0DKR8</accession>
<name>A0A0D0DKR8_9AGAM</name>
<reference evidence="2 3" key="1">
    <citation type="submission" date="2014-04" db="EMBL/GenBank/DDBJ databases">
        <authorList>
            <consortium name="DOE Joint Genome Institute"/>
            <person name="Kuo A."/>
            <person name="Kohler A."/>
            <person name="Jargeat P."/>
            <person name="Nagy L.G."/>
            <person name="Floudas D."/>
            <person name="Copeland A."/>
            <person name="Barry K.W."/>
            <person name="Cichocki N."/>
            <person name="Veneault-Fourrey C."/>
            <person name="LaButti K."/>
            <person name="Lindquist E.A."/>
            <person name="Lipzen A."/>
            <person name="Lundell T."/>
            <person name="Morin E."/>
            <person name="Murat C."/>
            <person name="Sun H."/>
            <person name="Tunlid A."/>
            <person name="Henrissat B."/>
            <person name="Grigoriev I.V."/>
            <person name="Hibbett D.S."/>
            <person name="Martin F."/>
            <person name="Nordberg H.P."/>
            <person name="Cantor M.N."/>
            <person name="Hua S.X."/>
        </authorList>
    </citation>
    <scope>NUCLEOTIDE SEQUENCE [LARGE SCALE GENOMIC DNA]</scope>
    <source>
        <strain evidence="2 3">Ve08.2h10</strain>
    </source>
</reference>
<evidence type="ECO:0000256" key="1">
    <source>
        <dbReference type="SAM" id="MobiDB-lite"/>
    </source>
</evidence>
<dbReference type="EMBL" id="KN826464">
    <property type="protein sequence ID" value="KIK78820.1"/>
    <property type="molecule type" value="Genomic_DNA"/>
</dbReference>
<dbReference type="OrthoDB" id="3265985at2759"/>
<feature type="compositionally biased region" description="Polar residues" evidence="1">
    <location>
        <begin position="1"/>
        <end position="14"/>
    </location>
</feature>
<protein>
    <submittedName>
        <fullName evidence="2">Uncharacterized protein</fullName>
    </submittedName>
</protein>
<evidence type="ECO:0000313" key="3">
    <source>
        <dbReference type="Proteomes" id="UP000054538"/>
    </source>
</evidence>
<gene>
    <name evidence="2" type="ORF">PAXRUDRAFT_162967</name>
</gene>
<dbReference type="Proteomes" id="UP000054538">
    <property type="component" value="Unassembled WGS sequence"/>
</dbReference>
<proteinExistence type="predicted"/>
<feature type="region of interest" description="Disordered" evidence="1">
    <location>
        <begin position="1"/>
        <end position="70"/>
    </location>
</feature>
<dbReference type="HOGENOM" id="CLU_2764815_0_0_1"/>
<reference evidence="3" key="2">
    <citation type="submission" date="2015-01" db="EMBL/GenBank/DDBJ databases">
        <title>Evolutionary Origins and Diversification of the Mycorrhizal Mutualists.</title>
        <authorList>
            <consortium name="DOE Joint Genome Institute"/>
            <consortium name="Mycorrhizal Genomics Consortium"/>
            <person name="Kohler A."/>
            <person name="Kuo A."/>
            <person name="Nagy L.G."/>
            <person name="Floudas D."/>
            <person name="Copeland A."/>
            <person name="Barry K.W."/>
            <person name="Cichocki N."/>
            <person name="Veneault-Fourrey C."/>
            <person name="LaButti K."/>
            <person name="Lindquist E.A."/>
            <person name="Lipzen A."/>
            <person name="Lundell T."/>
            <person name="Morin E."/>
            <person name="Murat C."/>
            <person name="Riley R."/>
            <person name="Ohm R."/>
            <person name="Sun H."/>
            <person name="Tunlid A."/>
            <person name="Henrissat B."/>
            <person name="Grigoriev I.V."/>
            <person name="Hibbett D.S."/>
            <person name="Martin F."/>
        </authorList>
    </citation>
    <scope>NUCLEOTIDE SEQUENCE [LARGE SCALE GENOMIC DNA]</scope>
    <source>
        <strain evidence="3">Ve08.2h10</strain>
    </source>
</reference>
<sequence length="70" mass="7638">QDSETPASGTQSSLGLYDDPEALDELHQNPLVHTVPTLQSDDHSESDNSSDTSSLIPHDTPRNAHLFQKL</sequence>
<feature type="non-terminal residue" evidence="2">
    <location>
        <position position="1"/>
    </location>
</feature>
<keyword evidence="3" id="KW-1185">Reference proteome</keyword>
<dbReference type="InParanoid" id="A0A0D0DKR8"/>